<evidence type="ECO:0000256" key="3">
    <source>
        <dbReference type="ARBA" id="ARBA00022692"/>
    </source>
</evidence>
<evidence type="ECO:0000256" key="1">
    <source>
        <dbReference type="ARBA" id="ARBA00004370"/>
    </source>
</evidence>
<dbReference type="InterPro" id="IPR001107">
    <property type="entry name" value="Band_7"/>
</dbReference>
<dbReference type="AlphaFoldDB" id="R7RUZ8"/>
<comment type="caution">
    <text evidence="8">The sequence shown here is derived from an EMBL/GenBank/DDBJ whole genome shotgun (WGS) entry which is preliminary data.</text>
</comment>
<dbReference type="PANTHER" id="PTHR42911:SF1">
    <property type="entry name" value="MODULATOR OF FTSH PROTEASE HFLC"/>
    <property type="match status" value="1"/>
</dbReference>
<evidence type="ECO:0000256" key="4">
    <source>
        <dbReference type="ARBA" id="ARBA00022989"/>
    </source>
</evidence>
<dbReference type="InterPro" id="IPR010200">
    <property type="entry name" value="HflC"/>
</dbReference>
<sequence>MFKYIRYILIVALLILFTSSTFIVKEQDQVVVSRFGEIKKIYVNVENYDAVKNELSNDNRFRKISILTNKGLCFKVPFIDSVTSYDSRLLTYDTSPCDVITGDKKKLILDNYAQWRITNPALFKITMGNIRNAHIRIDDILYSKIRERVSLFDADDLVGNKDINQKILNDVIIGANKELSSSGIQVFDFRIKNIMLPAENRENIYNRMKTEREQMAKKYRSEGEEEYLKITSNAQKEATIIEAEAYEKAQKLKGEGDAEATRIYNEAFNRDPEFYKFYRSMQAYKKIMNEKVKLVIPEDSEFAKYLFNSK</sequence>
<dbReference type="PANTHER" id="PTHR42911">
    <property type="entry name" value="MODULATOR OF FTSH PROTEASE HFLC"/>
    <property type="match status" value="1"/>
</dbReference>
<protein>
    <recommendedName>
        <fullName evidence="6">Protein HflC</fullName>
    </recommendedName>
</protein>
<dbReference type="RefSeq" id="WP_018663123.1">
    <property type="nucleotide sequence ID" value="NZ_HF952018.1"/>
</dbReference>
<dbReference type="SUPFAM" id="SSF117892">
    <property type="entry name" value="Band 7/SPFH domain"/>
    <property type="match status" value="1"/>
</dbReference>
<comment type="function">
    <text evidence="6">HflC and HflK could regulate a protease.</text>
</comment>
<dbReference type="Proteomes" id="UP000014923">
    <property type="component" value="Unassembled WGS sequence"/>
</dbReference>
<dbReference type="PIRSF" id="PIRSF005651">
    <property type="entry name" value="HflC"/>
    <property type="match status" value="1"/>
</dbReference>
<keyword evidence="4" id="KW-1133">Transmembrane helix</keyword>
<dbReference type="HOGENOM" id="CLU_059167_1_0_9"/>
<dbReference type="eggNOG" id="COG0330">
    <property type="taxonomic scope" value="Bacteria"/>
</dbReference>
<dbReference type="InterPro" id="IPR036013">
    <property type="entry name" value="Band_7/SPFH_dom_sf"/>
</dbReference>
<accession>R7RUZ8</accession>
<reference evidence="8" key="1">
    <citation type="submission" date="2013-03" db="EMBL/GenBank/DDBJ databases">
        <title>Draft genome sequence of the hydrogen-ethanol-producing anaerobic alkalithermophilic Caloramator celere.</title>
        <authorList>
            <person name="Ciranna A."/>
            <person name="Larjo A."/>
            <person name="Kivisto A."/>
            <person name="Santala V."/>
            <person name="Roos C."/>
            <person name="Karp M."/>
        </authorList>
    </citation>
    <scope>NUCLEOTIDE SEQUENCE [LARGE SCALE GENOMIC DNA]</scope>
    <source>
        <strain evidence="8">DSM 8682</strain>
    </source>
</reference>
<dbReference type="CDD" id="cd03405">
    <property type="entry name" value="SPFH_HflC"/>
    <property type="match status" value="1"/>
</dbReference>
<dbReference type="GO" id="GO:0016020">
    <property type="term" value="C:membrane"/>
    <property type="evidence" value="ECO:0007669"/>
    <property type="project" value="UniProtKB-SubCell"/>
</dbReference>
<name>R7RUZ8_9CLOT</name>
<comment type="similarity">
    <text evidence="2 6">Belongs to the band 7/mec-2 family. HflC subfamily.</text>
</comment>
<dbReference type="OrthoDB" id="9809197at2"/>
<keyword evidence="5" id="KW-0472">Membrane</keyword>
<dbReference type="NCBIfam" id="TIGR01932">
    <property type="entry name" value="hflC"/>
    <property type="match status" value="1"/>
</dbReference>
<organism evidence="8 9">
    <name type="scientific">Thermobrachium celere DSM 8682</name>
    <dbReference type="NCBI Taxonomy" id="941824"/>
    <lineage>
        <taxon>Bacteria</taxon>
        <taxon>Bacillati</taxon>
        <taxon>Bacillota</taxon>
        <taxon>Clostridia</taxon>
        <taxon>Eubacteriales</taxon>
        <taxon>Clostridiaceae</taxon>
        <taxon>Thermobrachium</taxon>
    </lineage>
</organism>
<gene>
    <name evidence="8" type="ORF">TCEL_00786</name>
</gene>
<dbReference type="EMBL" id="CAVN010000099">
    <property type="protein sequence ID" value="CDF59320.1"/>
    <property type="molecule type" value="Genomic_DNA"/>
</dbReference>
<proteinExistence type="inferred from homology"/>
<evidence type="ECO:0000256" key="2">
    <source>
        <dbReference type="ARBA" id="ARBA00007862"/>
    </source>
</evidence>
<dbReference type="Gene3D" id="3.30.479.30">
    <property type="entry name" value="Band 7 domain"/>
    <property type="match status" value="1"/>
</dbReference>
<evidence type="ECO:0000313" key="8">
    <source>
        <dbReference type="EMBL" id="CDF59320.1"/>
    </source>
</evidence>
<feature type="domain" description="Band 7" evidence="7">
    <location>
        <begin position="19"/>
        <end position="208"/>
    </location>
</feature>
<dbReference type="SMART" id="SM00244">
    <property type="entry name" value="PHB"/>
    <property type="match status" value="1"/>
</dbReference>
<dbReference type="Pfam" id="PF01145">
    <property type="entry name" value="Band_7"/>
    <property type="match status" value="1"/>
</dbReference>
<evidence type="ECO:0000256" key="5">
    <source>
        <dbReference type="ARBA" id="ARBA00023136"/>
    </source>
</evidence>
<keyword evidence="3" id="KW-0812">Transmembrane</keyword>
<evidence type="ECO:0000259" key="7">
    <source>
        <dbReference type="SMART" id="SM00244"/>
    </source>
</evidence>
<keyword evidence="9" id="KW-1185">Reference proteome</keyword>
<evidence type="ECO:0000313" key="9">
    <source>
        <dbReference type="Proteomes" id="UP000014923"/>
    </source>
</evidence>
<comment type="subcellular location">
    <subcellularLocation>
        <location evidence="1">Membrane</location>
    </subcellularLocation>
</comment>
<evidence type="ECO:0000256" key="6">
    <source>
        <dbReference type="PIRNR" id="PIRNR005651"/>
    </source>
</evidence>